<evidence type="ECO:0000256" key="7">
    <source>
        <dbReference type="ARBA" id="ARBA00023002"/>
    </source>
</evidence>
<dbReference type="SUPFAM" id="SSF53706">
    <property type="entry name" value="Formate dehydrogenase/DMSO reductase, domains 1-3"/>
    <property type="match status" value="1"/>
</dbReference>
<dbReference type="OrthoDB" id="9803192at2"/>
<dbReference type="Pfam" id="PF00384">
    <property type="entry name" value="Molybdopterin"/>
    <property type="match status" value="1"/>
</dbReference>
<comment type="similarity">
    <text evidence="2">Belongs to the prokaryotic molybdopterin-containing oxidoreductase family.</text>
</comment>
<evidence type="ECO:0000256" key="9">
    <source>
        <dbReference type="ARBA" id="ARBA00023014"/>
    </source>
</evidence>
<comment type="cofactor">
    <cofactor evidence="1">
        <name>Mo-bis(molybdopterin guanine dinucleotide)</name>
        <dbReference type="ChEBI" id="CHEBI:60539"/>
    </cofactor>
</comment>
<evidence type="ECO:0000256" key="5">
    <source>
        <dbReference type="ARBA" id="ARBA00022723"/>
    </source>
</evidence>
<dbReference type="Gene3D" id="3.40.50.740">
    <property type="match status" value="1"/>
</dbReference>
<evidence type="ECO:0000256" key="2">
    <source>
        <dbReference type="ARBA" id="ARBA00010312"/>
    </source>
</evidence>
<dbReference type="CDD" id="cd02780">
    <property type="entry name" value="MopB_CT_Tetrathionate_Arsenate-R"/>
    <property type="match status" value="1"/>
</dbReference>
<dbReference type="InterPro" id="IPR006963">
    <property type="entry name" value="Mopterin_OxRdtase_4Fe-4S_dom"/>
</dbReference>
<dbReference type="SUPFAM" id="SSF50692">
    <property type="entry name" value="ADC-like"/>
    <property type="match status" value="1"/>
</dbReference>
<organism evidence="11 12">
    <name type="scientific">Salipaludibacillus keqinensis</name>
    <dbReference type="NCBI Taxonomy" id="2045207"/>
    <lineage>
        <taxon>Bacteria</taxon>
        <taxon>Bacillati</taxon>
        <taxon>Bacillota</taxon>
        <taxon>Bacilli</taxon>
        <taxon>Bacillales</taxon>
        <taxon>Bacillaceae</taxon>
    </lineage>
</organism>
<dbReference type="GO" id="GO:0046872">
    <property type="term" value="F:metal ion binding"/>
    <property type="evidence" value="ECO:0007669"/>
    <property type="project" value="UniProtKB-KW"/>
</dbReference>
<dbReference type="CDD" id="cd02757">
    <property type="entry name" value="MopB_Arsenate-R"/>
    <property type="match status" value="1"/>
</dbReference>
<dbReference type="AlphaFoldDB" id="A0A323TCV7"/>
<name>A0A323TCV7_9BACI</name>
<dbReference type="InterPro" id="IPR006657">
    <property type="entry name" value="MoPterin_dinucl-bd_dom"/>
</dbReference>
<dbReference type="SMART" id="SM00926">
    <property type="entry name" value="Molybdop_Fe4S4"/>
    <property type="match status" value="1"/>
</dbReference>
<evidence type="ECO:0000256" key="6">
    <source>
        <dbReference type="ARBA" id="ARBA00022729"/>
    </source>
</evidence>
<dbReference type="GO" id="GO:0016491">
    <property type="term" value="F:oxidoreductase activity"/>
    <property type="evidence" value="ECO:0007669"/>
    <property type="project" value="UniProtKB-KW"/>
</dbReference>
<keyword evidence="4" id="KW-0500">Molybdenum</keyword>
<keyword evidence="8" id="KW-0408">Iron</keyword>
<evidence type="ECO:0000256" key="3">
    <source>
        <dbReference type="ARBA" id="ARBA00022485"/>
    </source>
</evidence>
<keyword evidence="3" id="KW-0004">4Fe-4S</keyword>
<dbReference type="Pfam" id="PF04879">
    <property type="entry name" value="Molybdop_Fe4S4"/>
    <property type="match status" value="1"/>
</dbReference>
<accession>A0A323TCV7</accession>
<keyword evidence="12" id="KW-1185">Reference proteome</keyword>
<dbReference type="PANTHER" id="PTHR43742:SF9">
    <property type="entry name" value="TETRATHIONATE REDUCTASE SUBUNIT A"/>
    <property type="match status" value="1"/>
</dbReference>
<keyword evidence="5" id="KW-0479">Metal-binding</keyword>
<feature type="domain" description="4Fe-4S Mo/W bis-MGD-type" evidence="10">
    <location>
        <begin position="46"/>
        <end position="102"/>
    </location>
</feature>
<dbReference type="InterPro" id="IPR050612">
    <property type="entry name" value="Prok_Mopterin_Oxidored"/>
</dbReference>
<evidence type="ECO:0000313" key="11">
    <source>
        <dbReference type="EMBL" id="PYZ92456.1"/>
    </source>
</evidence>
<evidence type="ECO:0000259" key="10">
    <source>
        <dbReference type="PROSITE" id="PS51669"/>
    </source>
</evidence>
<dbReference type="InterPro" id="IPR019546">
    <property type="entry name" value="TAT_signal_bac_arc"/>
</dbReference>
<dbReference type="Gene3D" id="3.40.228.10">
    <property type="entry name" value="Dimethylsulfoxide Reductase, domain 2"/>
    <property type="match status" value="1"/>
</dbReference>
<dbReference type="PROSITE" id="PS51318">
    <property type="entry name" value="TAT"/>
    <property type="match status" value="1"/>
</dbReference>
<comment type="caution">
    <text evidence="11">The sequence shown here is derived from an EMBL/GenBank/DDBJ whole genome shotgun (WGS) entry which is preliminary data.</text>
</comment>
<dbReference type="InterPro" id="IPR037946">
    <property type="entry name" value="MopB_CT_Tetrathionate"/>
</dbReference>
<keyword evidence="6" id="KW-0732">Signal</keyword>
<dbReference type="RefSeq" id="WP_110611130.1">
    <property type="nucleotide sequence ID" value="NZ_PDOD01000004.1"/>
</dbReference>
<protein>
    <submittedName>
        <fullName evidence="11">Dehydrogenase</fullName>
    </submittedName>
</protein>
<dbReference type="Proteomes" id="UP000248214">
    <property type="component" value="Unassembled WGS sequence"/>
</dbReference>
<evidence type="ECO:0000256" key="1">
    <source>
        <dbReference type="ARBA" id="ARBA00001942"/>
    </source>
</evidence>
<evidence type="ECO:0000256" key="8">
    <source>
        <dbReference type="ARBA" id="ARBA00023004"/>
    </source>
</evidence>
<keyword evidence="7" id="KW-0560">Oxidoreductase</keyword>
<dbReference type="EMBL" id="PDOD01000004">
    <property type="protein sequence ID" value="PYZ92456.1"/>
    <property type="molecule type" value="Genomic_DNA"/>
</dbReference>
<proteinExistence type="inferred from homology"/>
<sequence>MKLNRRNFLKASALTGLFAAGATQTKPVLNAFSTKAQASEENKPQGEWIASVCQGCTAWCAVQIYRIDGRATKVRGNPNAKANHGHSCVRSHIGLQQVYDPDRVKQPMKRTNPKKGRDEDPKFVPISWEEAMDTIADKIIELRENNETHKFSVWRGRYTALNGILYGAMPKIIGSPNNVSHSSICAESEKFGRYYTERYWGYADYDHENTYYEIFWGGDPISSNRQVPHTASIWGDLKSRAKLACIDPRFSTTAAKSDEWLPVIPGEDGALATAIAHVLLTEELWYKPFVGDFKDGVNRFEVGKTVNEDDFEEIQTHGVVKWWNLALKDATPEWASERAGIPAEQIYRVARDFGRAAPKCISFSSPGSSMVVRGGYTAMAQAALNGLVGSADNEGGVICGGESCPVNDFPEFESYIDSIAEQGNSMERIDHGGRLEFPALKDSKSGGVKLTNTVADAILNQDPYDLKVVLSYWTNFNFSNQGTERWDEALAKIPFMVHMTVNPAEQTHFADIVLPVPHSMFERLSPVRGSNGNLHTHLHMQNKVIESPFDIKVDETEIPWMIGEALEKKGFSNLIDYFRNEFADPETGKSPENEEEFNEIATKMYTQPLWDLSYEKEGDKINGWEELKEIGTWNSIPYRFRQKWDGNWGTETGQFEFYSETLKAALQEHADKHNATIDEVMEAAMQTERGEMAFVPHYEPAYRVGDDEKDKYPFIFSEHRSKLNREARSANTSWYQEFKDVDPGDEAWDDVVKINPKDAKELRIQNGDNVKLTTPTGTITVKAKLWEGTRPGVVSKCYGQGHWAYGHIASLDRKKQIARGGNNNTILAPVHEAMSGSGARHGGQTRVRVEKV</sequence>
<dbReference type="InterPro" id="IPR006656">
    <property type="entry name" value="Mopterin_OxRdtase"/>
</dbReference>
<dbReference type="PANTHER" id="PTHR43742">
    <property type="entry name" value="TRIMETHYLAMINE-N-OXIDE REDUCTASE"/>
    <property type="match status" value="1"/>
</dbReference>
<dbReference type="Gene3D" id="3.30.200.210">
    <property type="match status" value="1"/>
</dbReference>
<dbReference type="GO" id="GO:0043546">
    <property type="term" value="F:molybdopterin cofactor binding"/>
    <property type="evidence" value="ECO:0007669"/>
    <property type="project" value="InterPro"/>
</dbReference>
<dbReference type="InterPro" id="IPR006311">
    <property type="entry name" value="TAT_signal"/>
</dbReference>
<gene>
    <name evidence="11" type="ORF">CR194_16155</name>
</gene>
<dbReference type="Pfam" id="PF01568">
    <property type="entry name" value="Molydop_binding"/>
    <property type="match status" value="1"/>
</dbReference>
<reference evidence="11 12" key="1">
    <citation type="submission" date="2017-10" db="EMBL/GenBank/DDBJ databases">
        <title>Bacillus sp. nov., a halophilic bacterium isolated from a Keqin Lake.</title>
        <authorList>
            <person name="Wang H."/>
        </authorList>
    </citation>
    <scope>NUCLEOTIDE SEQUENCE [LARGE SCALE GENOMIC DNA]</scope>
    <source>
        <strain evidence="11 12">KQ-12</strain>
    </source>
</reference>
<evidence type="ECO:0000256" key="4">
    <source>
        <dbReference type="ARBA" id="ARBA00022505"/>
    </source>
</evidence>
<dbReference type="PROSITE" id="PS51669">
    <property type="entry name" value="4FE4S_MOW_BIS_MGD"/>
    <property type="match status" value="1"/>
</dbReference>
<keyword evidence="9" id="KW-0411">Iron-sulfur</keyword>
<dbReference type="Gene3D" id="2.40.40.20">
    <property type="match status" value="1"/>
</dbReference>
<dbReference type="NCBIfam" id="TIGR01409">
    <property type="entry name" value="TAT_signal_seq"/>
    <property type="match status" value="1"/>
</dbReference>
<evidence type="ECO:0000313" key="12">
    <source>
        <dbReference type="Proteomes" id="UP000248214"/>
    </source>
</evidence>
<dbReference type="GO" id="GO:0051539">
    <property type="term" value="F:4 iron, 4 sulfur cluster binding"/>
    <property type="evidence" value="ECO:0007669"/>
    <property type="project" value="UniProtKB-KW"/>
</dbReference>
<dbReference type="InterPro" id="IPR009010">
    <property type="entry name" value="Asp_de-COase-like_dom_sf"/>
</dbReference>